<name>A0A8U0A803_9EURY</name>
<dbReference type="EMBL" id="CP096022">
    <property type="protein sequence ID" value="UPM44969.1"/>
    <property type="molecule type" value="Genomic_DNA"/>
</dbReference>
<dbReference type="KEGG" id="haad:MW046_18085"/>
<accession>A0A8U0A803</accession>
<geneLocation type="plasmid" evidence="1 2">
    <name>unnamed3</name>
</geneLocation>
<dbReference type="InterPro" id="IPR052025">
    <property type="entry name" value="Xyloglucanase_GH74"/>
</dbReference>
<evidence type="ECO:0000313" key="1">
    <source>
        <dbReference type="EMBL" id="UPM44969.1"/>
    </source>
</evidence>
<reference evidence="1" key="1">
    <citation type="submission" date="2022-04" db="EMBL/GenBank/DDBJ databases">
        <title>Halocatena sp. nov., isolated from a salt lake.</title>
        <authorList>
            <person name="Cui H.-L."/>
        </authorList>
    </citation>
    <scope>NUCLEOTIDE SEQUENCE</scope>
    <source>
        <strain evidence="1">AD-1</strain>
        <plasmid evidence="1">unnamed3</plasmid>
    </source>
</reference>
<keyword evidence="2" id="KW-1185">Reference proteome</keyword>
<dbReference type="GO" id="GO:0016787">
    <property type="term" value="F:hydrolase activity"/>
    <property type="evidence" value="ECO:0007669"/>
    <property type="project" value="UniProtKB-KW"/>
</dbReference>
<dbReference type="PANTHER" id="PTHR43739:SF5">
    <property type="entry name" value="EXO-ALPHA-SIALIDASE"/>
    <property type="match status" value="1"/>
</dbReference>
<sequence length="358" mass="39163">MAERIYAALEDVLVVLTTRDGDWDVDTRLTDYQPQCVAVAPEDRDLVFTGTFNNGLWRSTDGGDTWTSIGDQLSSDRVMALAIDTQERPQGYGTVYAGTEPSALFRSVDGGETWTECSGFTDLASKPDWAFPGRPDTHHVRWIESDPIEAGHLYVSIEMGALVTTKDGGKTWTDRVPGSPRDVHTLATHPDAPGRLYAATGDGYITAGREYAESRDGSVTWTYHSDGIEHQYGWGLAVDPGDPDTQLLSASYSPAQAHRVEGKGLHGPSPAHRSDGPLAVIYRRSGQDPWQRCTEGLPAPEGTLIPVLAADESEVGTFYALTNHGLYRSTDAGVTWTQLEIPWQENYRTQHPQSLVIA</sequence>
<proteinExistence type="predicted"/>
<keyword evidence="1" id="KW-0378">Hydrolase</keyword>
<dbReference type="Proteomes" id="UP000831768">
    <property type="component" value="Plasmid unnamed3"/>
</dbReference>
<protein>
    <submittedName>
        <fullName evidence="1">Glycoside hydrolase</fullName>
    </submittedName>
</protein>
<keyword evidence="1" id="KW-0614">Plasmid</keyword>
<dbReference type="PANTHER" id="PTHR43739">
    <property type="entry name" value="XYLOGLUCANASE (EUROFUNG)"/>
    <property type="match status" value="1"/>
</dbReference>
<evidence type="ECO:0000313" key="2">
    <source>
        <dbReference type="Proteomes" id="UP000831768"/>
    </source>
</evidence>
<organism evidence="1 2">
    <name type="scientific">Halocatena salina</name>
    <dbReference type="NCBI Taxonomy" id="2934340"/>
    <lineage>
        <taxon>Archaea</taxon>
        <taxon>Methanobacteriati</taxon>
        <taxon>Methanobacteriota</taxon>
        <taxon>Stenosarchaea group</taxon>
        <taxon>Halobacteria</taxon>
        <taxon>Halobacteriales</taxon>
        <taxon>Natronomonadaceae</taxon>
        <taxon>Halocatena</taxon>
    </lineage>
</organism>
<gene>
    <name evidence="1" type="ORF">MW046_18085</name>
</gene>
<dbReference type="CDD" id="cd15482">
    <property type="entry name" value="Sialidase_non-viral"/>
    <property type="match status" value="1"/>
</dbReference>
<dbReference type="GeneID" id="71929998"/>
<dbReference type="GO" id="GO:0010411">
    <property type="term" value="P:xyloglucan metabolic process"/>
    <property type="evidence" value="ECO:0007669"/>
    <property type="project" value="TreeGrafter"/>
</dbReference>
<dbReference type="InterPro" id="IPR015943">
    <property type="entry name" value="WD40/YVTN_repeat-like_dom_sf"/>
</dbReference>
<dbReference type="RefSeq" id="WP_247995623.1">
    <property type="nucleotide sequence ID" value="NZ_CP096022.1"/>
</dbReference>
<dbReference type="SUPFAM" id="SSF110296">
    <property type="entry name" value="Oligoxyloglucan reducing end-specific cellobiohydrolase"/>
    <property type="match status" value="1"/>
</dbReference>
<dbReference type="Gene3D" id="2.130.10.10">
    <property type="entry name" value="YVTN repeat-like/Quinoprotein amine dehydrogenase"/>
    <property type="match status" value="1"/>
</dbReference>
<dbReference type="AlphaFoldDB" id="A0A8U0A803"/>